<evidence type="ECO:0000259" key="7">
    <source>
        <dbReference type="PROSITE" id="PS50800"/>
    </source>
</evidence>
<dbReference type="InterPro" id="IPR003034">
    <property type="entry name" value="SAP_dom"/>
</dbReference>
<dbReference type="GO" id="GO:0004519">
    <property type="term" value="F:endonuclease activity"/>
    <property type="evidence" value="ECO:0007669"/>
    <property type="project" value="UniProtKB-KW"/>
</dbReference>
<feature type="compositionally biased region" description="Basic and acidic residues" evidence="6">
    <location>
        <begin position="61"/>
        <end position="76"/>
    </location>
</feature>
<dbReference type="InterPro" id="IPR001584">
    <property type="entry name" value="Integrase_cat-core"/>
</dbReference>
<keyword evidence="4" id="KW-0695">RNA-directed DNA polymerase</keyword>
<dbReference type="PANTHER" id="PTHR37984">
    <property type="entry name" value="PROTEIN CBG26694"/>
    <property type="match status" value="1"/>
</dbReference>
<keyword evidence="1" id="KW-0808">Transferase</keyword>
<dbReference type="InterPro" id="IPR036397">
    <property type="entry name" value="RNaseH_sf"/>
</dbReference>
<dbReference type="Gene3D" id="1.10.720.30">
    <property type="entry name" value="SAP domain"/>
    <property type="match status" value="1"/>
</dbReference>
<evidence type="ECO:0000256" key="4">
    <source>
        <dbReference type="ARBA" id="ARBA00022918"/>
    </source>
</evidence>
<proteinExistence type="predicted"/>
<dbReference type="PANTHER" id="PTHR37984:SF5">
    <property type="entry name" value="PROTEIN NYNRIN-LIKE"/>
    <property type="match status" value="1"/>
</dbReference>
<dbReference type="Proteomes" id="UP000807504">
    <property type="component" value="Unassembled WGS sequence"/>
</dbReference>
<dbReference type="GO" id="GO:0015074">
    <property type="term" value="P:DNA integration"/>
    <property type="evidence" value="ECO:0007669"/>
    <property type="project" value="InterPro"/>
</dbReference>
<evidence type="ECO:0000256" key="1">
    <source>
        <dbReference type="ARBA" id="ARBA00022695"/>
    </source>
</evidence>
<keyword evidence="10" id="KW-1185">Reference proteome</keyword>
<dbReference type="SMART" id="SM00513">
    <property type="entry name" value="SAP"/>
    <property type="match status" value="1"/>
</dbReference>
<dbReference type="GO" id="GO:0003964">
    <property type="term" value="F:RNA-directed DNA polymerase activity"/>
    <property type="evidence" value="ECO:0007669"/>
    <property type="project" value="UniProtKB-KW"/>
</dbReference>
<feature type="region of interest" description="Disordered" evidence="6">
    <location>
        <begin position="44"/>
        <end position="76"/>
    </location>
</feature>
<name>A0A8T0EVD1_ARGBR</name>
<dbReference type="InterPro" id="IPR041577">
    <property type="entry name" value="RT_RNaseH_2"/>
</dbReference>
<keyword evidence="1" id="KW-0548">Nucleotidyltransferase</keyword>
<organism evidence="9 10">
    <name type="scientific">Argiope bruennichi</name>
    <name type="common">Wasp spider</name>
    <name type="synonym">Aranea bruennichi</name>
    <dbReference type="NCBI Taxonomy" id="94029"/>
    <lineage>
        <taxon>Eukaryota</taxon>
        <taxon>Metazoa</taxon>
        <taxon>Ecdysozoa</taxon>
        <taxon>Arthropoda</taxon>
        <taxon>Chelicerata</taxon>
        <taxon>Arachnida</taxon>
        <taxon>Araneae</taxon>
        <taxon>Araneomorphae</taxon>
        <taxon>Entelegynae</taxon>
        <taxon>Araneoidea</taxon>
        <taxon>Araneidae</taxon>
        <taxon>Argiope</taxon>
    </lineage>
</organism>
<dbReference type="Gene3D" id="3.30.420.10">
    <property type="entry name" value="Ribonuclease H-like superfamily/Ribonuclease H"/>
    <property type="match status" value="1"/>
</dbReference>
<dbReference type="GO" id="GO:0003676">
    <property type="term" value="F:nucleic acid binding"/>
    <property type="evidence" value="ECO:0007669"/>
    <property type="project" value="InterPro"/>
</dbReference>
<evidence type="ECO:0000256" key="2">
    <source>
        <dbReference type="ARBA" id="ARBA00022722"/>
    </source>
</evidence>
<dbReference type="PROSITE" id="PS50800">
    <property type="entry name" value="SAP"/>
    <property type="match status" value="1"/>
</dbReference>
<feature type="domain" description="SAP" evidence="7">
    <location>
        <begin position="9"/>
        <end position="43"/>
    </location>
</feature>
<comment type="caution">
    <text evidence="9">The sequence shown here is derived from an EMBL/GenBank/DDBJ whole genome shotgun (WGS) entry which is preliminary data.</text>
</comment>
<dbReference type="EMBL" id="JABXBU010001863">
    <property type="protein sequence ID" value="KAF8782265.1"/>
    <property type="molecule type" value="Genomic_DNA"/>
</dbReference>
<keyword evidence="2" id="KW-0540">Nuclease</keyword>
<dbReference type="Pfam" id="PF02037">
    <property type="entry name" value="SAP"/>
    <property type="match status" value="1"/>
</dbReference>
<keyword evidence="3" id="KW-0378">Hydrolase</keyword>
<dbReference type="FunFam" id="3.10.20.370:FF:000001">
    <property type="entry name" value="Retrovirus-related Pol polyprotein from transposon 17.6-like protein"/>
    <property type="match status" value="1"/>
</dbReference>
<feature type="domain" description="Integrase catalytic" evidence="8">
    <location>
        <begin position="432"/>
        <end position="613"/>
    </location>
</feature>
<evidence type="ECO:0000313" key="10">
    <source>
        <dbReference type="Proteomes" id="UP000807504"/>
    </source>
</evidence>
<dbReference type="InterPro" id="IPR036361">
    <property type="entry name" value="SAP_dom_sf"/>
</dbReference>
<dbReference type="PROSITE" id="PS50994">
    <property type="entry name" value="INTEGRASE"/>
    <property type="match status" value="1"/>
</dbReference>
<reference evidence="9" key="1">
    <citation type="journal article" date="2020" name="bioRxiv">
        <title>Chromosome-level reference genome of the European wasp spider Argiope bruennichi: a resource for studies on range expansion and evolutionary adaptation.</title>
        <authorList>
            <person name="Sheffer M.M."/>
            <person name="Hoppe A."/>
            <person name="Krehenwinkel H."/>
            <person name="Uhl G."/>
            <person name="Kuss A.W."/>
            <person name="Jensen L."/>
            <person name="Jensen C."/>
            <person name="Gillespie R.G."/>
            <person name="Hoff K.J."/>
            <person name="Prost S."/>
        </authorList>
    </citation>
    <scope>NUCLEOTIDE SEQUENCE</scope>
</reference>
<evidence type="ECO:0000256" key="6">
    <source>
        <dbReference type="SAM" id="MobiDB-lite"/>
    </source>
</evidence>
<dbReference type="SUPFAM" id="SSF56672">
    <property type="entry name" value="DNA/RNA polymerases"/>
    <property type="match status" value="1"/>
</dbReference>
<evidence type="ECO:0000256" key="3">
    <source>
        <dbReference type="ARBA" id="ARBA00022759"/>
    </source>
</evidence>
<sequence>MADLHRESLSKLTVAALKDELSARNLPTSGLKDDLIERLREALEREQSCGGISDNVGETNEQSKKAAEEKQKEESALEDKLTQLLSFMTEMKAGQVEMKTEMKAGQVEMKAGQAEMKSEMKEINNAVKPTSVKDSPKKPNETLQELATDIEKLSHLAFSDCPTEVRETLAVQYFVDGVRDVEIQKALRMAETKDLKSALVYAIKFEAAQQASRRDRHFIRGAEVKRDEDPLLKVMTQLLEEFRGMKQRSGDETGKFKRNNARCWKCGAKAISKGNARLAKINGLGACRGIILRKTRRFVKGFSSIARPLHRLTENKQKFLWTDECEEAFNSLKAALTSSPILVYPDPEKQFILDTDASHESVGAVLSQEINGQEHVIAYWSKCLSKPERNYCVTRKELLAIVKAVENFHSYLYGRKFLLRTDHASLTWLLNFKNTEGQIARWIQKLEEYDFEIKHRKGSLHGNADALSRRPCSNACSYCTTVEKKYDMITPVIRQIKDSVSTQIDRWSDKKSEKPLTDPDIKPILELLESSSTRPSWQDISTIIDKTQTTPLHPQSDGMVERFNRTILNHLSIHVSMNQQDWDRKLPMFLLAYRSAVHETTGFTPSQMLFGRELRLPCDLLFGRPPDVPSSPEEYVHELQERLESVHEFACNRIDIATEKMKTRYDTRATGHEIHEGDKVWFWNPIRRKGLSPKLQTNWDGPYTVLKRLNDVVIRIQKSKNSRPRVVAL</sequence>
<keyword evidence="3" id="KW-0255">Endonuclease</keyword>
<gene>
    <name evidence="9" type="ORF">HNY73_012573</name>
</gene>
<dbReference type="GO" id="GO:0042575">
    <property type="term" value="C:DNA polymerase complex"/>
    <property type="evidence" value="ECO:0007669"/>
    <property type="project" value="UniProtKB-ARBA"/>
</dbReference>
<dbReference type="InterPro" id="IPR050951">
    <property type="entry name" value="Retrovirus_Pol_polyprotein"/>
</dbReference>
<evidence type="ECO:0000259" key="8">
    <source>
        <dbReference type="PROSITE" id="PS50994"/>
    </source>
</evidence>
<dbReference type="Gene3D" id="3.30.70.270">
    <property type="match status" value="1"/>
</dbReference>
<dbReference type="SUPFAM" id="SSF53098">
    <property type="entry name" value="Ribonuclease H-like"/>
    <property type="match status" value="1"/>
</dbReference>
<dbReference type="AlphaFoldDB" id="A0A8T0EVD1"/>
<protein>
    <submittedName>
        <fullName evidence="9">Retrovirus-related Pol polyprotein like</fullName>
    </submittedName>
</protein>
<dbReference type="SUPFAM" id="SSF68906">
    <property type="entry name" value="SAP domain"/>
    <property type="match status" value="1"/>
</dbReference>
<dbReference type="Gene3D" id="3.10.20.370">
    <property type="match status" value="1"/>
</dbReference>
<dbReference type="CDD" id="cd09274">
    <property type="entry name" value="RNase_HI_RT_Ty3"/>
    <property type="match status" value="1"/>
</dbReference>
<evidence type="ECO:0000256" key="5">
    <source>
        <dbReference type="ARBA" id="ARBA00023268"/>
    </source>
</evidence>
<dbReference type="InterPro" id="IPR043128">
    <property type="entry name" value="Rev_trsase/Diguanyl_cyclase"/>
</dbReference>
<reference evidence="9" key="2">
    <citation type="submission" date="2020-06" db="EMBL/GenBank/DDBJ databases">
        <authorList>
            <person name="Sheffer M."/>
        </authorList>
    </citation>
    <scope>NUCLEOTIDE SEQUENCE</scope>
</reference>
<dbReference type="InterPro" id="IPR012337">
    <property type="entry name" value="RNaseH-like_sf"/>
</dbReference>
<accession>A0A8T0EVD1</accession>
<dbReference type="GO" id="GO:0005737">
    <property type="term" value="C:cytoplasm"/>
    <property type="evidence" value="ECO:0007669"/>
    <property type="project" value="UniProtKB-ARBA"/>
</dbReference>
<evidence type="ECO:0000313" key="9">
    <source>
        <dbReference type="EMBL" id="KAF8782265.1"/>
    </source>
</evidence>
<dbReference type="InterPro" id="IPR043502">
    <property type="entry name" value="DNA/RNA_pol_sf"/>
</dbReference>
<dbReference type="Pfam" id="PF17919">
    <property type="entry name" value="RT_RNaseH_2"/>
    <property type="match status" value="1"/>
</dbReference>
<keyword evidence="5" id="KW-0511">Multifunctional enzyme</keyword>